<dbReference type="CDD" id="cd00183">
    <property type="entry name" value="TFIIS_I"/>
    <property type="match status" value="1"/>
</dbReference>
<evidence type="ECO:0000313" key="6">
    <source>
        <dbReference type="Proteomes" id="UP000008694"/>
    </source>
</evidence>
<dbReference type="HOGENOM" id="CLU_076457_0_0_1"/>
<keyword evidence="2 3" id="KW-0539">Nucleus</keyword>
<dbReference type="InterPro" id="IPR003617">
    <property type="entry name" value="TFIIS/CRSP70_N_sub"/>
</dbReference>
<accession>D7KGV9</accession>
<evidence type="ECO:0000256" key="3">
    <source>
        <dbReference type="PROSITE-ProRule" id="PRU00649"/>
    </source>
</evidence>
<dbReference type="EMBL" id="GL348713">
    <property type="protein sequence ID" value="EFH70548.1"/>
    <property type="molecule type" value="Genomic_DNA"/>
</dbReference>
<comment type="subcellular location">
    <subcellularLocation>
        <location evidence="1 3">Nucleus</location>
    </subcellularLocation>
</comment>
<dbReference type="InterPro" id="IPR017923">
    <property type="entry name" value="TFIIS_N"/>
</dbReference>
<dbReference type="STRING" id="81972.D7KGV9"/>
<evidence type="ECO:0000313" key="5">
    <source>
        <dbReference type="EMBL" id="EFH70548.1"/>
    </source>
</evidence>
<evidence type="ECO:0000259" key="4">
    <source>
        <dbReference type="PROSITE" id="PS51319"/>
    </source>
</evidence>
<dbReference type="PANTHER" id="PTHR31995:SF8">
    <property type="entry name" value="TRANSCRIPTION FACTOR IIS FAMILY PROTEIN"/>
    <property type="match status" value="1"/>
</dbReference>
<dbReference type="GO" id="GO:0005634">
    <property type="term" value="C:nucleus"/>
    <property type="evidence" value="ECO:0007669"/>
    <property type="project" value="UniProtKB-SubCell"/>
</dbReference>
<organism evidence="6">
    <name type="scientific">Arabidopsis lyrata subsp. lyrata</name>
    <name type="common">Lyre-leaved rock-cress</name>
    <dbReference type="NCBI Taxonomy" id="81972"/>
    <lineage>
        <taxon>Eukaryota</taxon>
        <taxon>Viridiplantae</taxon>
        <taxon>Streptophyta</taxon>
        <taxon>Embryophyta</taxon>
        <taxon>Tracheophyta</taxon>
        <taxon>Spermatophyta</taxon>
        <taxon>Magnoliopsida</taxon>
        <taxon>eudicotyledons</taxon>
        <taxon>Gunneridae</taxon>
        <taxon>Pentapetalae</taxon>
        <taxon>rosids</taxon>
        <taxon>malvids</taxon>
        <taxon>Brassicales</taxon>
        <taxon>Brassicaceae</taxon>
        <taxon>Camelineae</taxon>
        <taxon>Arabidopsis</taxon>
    </lineage>
</organism>
<feature type="non-terminal residue" evidence="5">
    <location>
        <position position="1"/>
    </location>
</feature>
<sequence length="283" mass="32536">KDFEGESDLCDLTTAAIKATYNTRNPCEVERMSDASISIGGTLICKEAQALFHSWLKTIYAQGSDNSFKADHLKMKKHVLTRCSELKKKEVQRSMAREKFIEASQSIYKSLFKLSFNHTTEFRFALEDDMTKKPREDVTYVLSFGSLIKKTIKTEKELYNKKVDEMVKQFVAANKAVDVANTKGVLSGKREVSRCIDALLLLMKINITPKPKEPRRMMDKLEGFTKHKDRKICHVASALLHFWRQRIREQERKDSGPRRLLTTLASLENLQICEDHGLNKESL</sequence>
<gene>
    <name evidence="5" type="ORF">ARALYDRAFT_474220</name>
</gene>
<reference evidence="6" key="1">
    <citation type="journal article" date="2011" name="Nat. Genet.">
        <title>The Arabidopsis lyrata genome sequence and the basis of rapid genome size change.</title>
        <authorList>
            <person name="Hu T.T."/>
            <person name="Pattyn P."/>
            <person name="Bakker E.G."/>
            <person name="Cao J."/>
            <person name="Cheng J.-F."/>
            <person name="Clark R.M."/>
            <person name="Fahlgren N."/>
            <person name="Fawcett J.A."/>
            <person name="Grimwood J."/>
            <person name="Gundlach H."/>
            <person name="Haberer G."/>
            <person name="Hollister J.D."/>
            <person name="Ossowski S."/>
            <person name="Ottilar R.P."/>
            <person name="Salamov A.A."/>
            <person name="Schneeberger K."/>
            <person name="Spannagl M."/>
            <person name="Wang X."/>
            <person name="Yang L."/>
            <person name="Nasrallah M.E."/>
            <person name="Bergelson J."/>
            <person name="Carrington J.C."/>
            <person name="Gaut B.S."/>
            <person name="Schmutz J."/>
            <person name="Mayer K.F.X."/>
            <person name="Van de Peer Y."/>
            <person name="Grigoriev I.V."/>
            <person name="Nordborg M."/>
            <person name="Weigel D."/>
            <person name="Guo Y.-L."/>
        </authorList>
    </citation>
    <scope>NUCLEOTIDE SEQUENCE [LARGE SCALE GENOMIC DNA]</scope>
    <source>
        <strain evidence="6">cv. MN47</strain>
    </source>
</reference>
<dbReference type="Proteomes" id="UP000008694">
    <property type="component" value="Unassembled WGS sequence"/>
</dbReference>
<dbReference type="AlphaFoldDB" id="D7KGV9"/>
<name>D7KGV9_ARALL</name>
<proteinExistence type="predicted"/>
<dbReference type="InterPro" id="IPR035441">
    <property type="entry name" value="TFIIS/LEDGF_dom_sf"/>
</dbReference>
<evidence type="ECO:0000256" key="2">
    <source>
        <dbReference type="ARBA" id="ARBA00023242"/>
    </source>
</evidence>
<protein>
    <recommendedName>
        <fullName evidence="4">TFIIS N-terminal domain-containing protein</fullName>
    </recommendedName>
</protein>
<dbReference type="SMART" id="SM00509">
    <property type="entry name" value="TFS2N"/>
    <property type="match status" value="1"/>
</dbReference>
<keyword evidence="6" id="KW-1185">Reference proteome</keyword>
<dbReference type="PANTHER" id="PTHR31995">
    <property type="entry name" value="TRANSCRIPTION FACTOR IIS FAMILY PROTEIN-RELATED"/>
    <property type="match status" value="1"/>
</dbReference>
<dbReference type="PROSITE" id="PS51319">
    <property type="entry name" value="TFIIS_N"/>
    <property type="match status" value="1"/>
</dbReference>
<feature type="domain" description="TFIIS N-terminal" evidence="4">
    <location>
        <begin position="171"/>
        <end position="250"/>
    </location>
</feature>
<evidence type="ECO:0000256" key="1">
    <source>
        <dbReference type="ARBA" id="ARBA00004123"/>
    </source>
</evidence>
<dbReference type="Gramene" id="fgenesh2_kg.1__4174__AT2G13640.1">
    <property type="protein sequence ID" value="fgenesh2_kg.1__4174__AT2G13640.1"/>
    <property type="gene ID" value="fgenesh2_kg.1__4174__AT2G13640.1"/>
</dbReference>
<dbReference type="SUPFAM" id="SSF47676">
    <property type="entry name" value="Conserved domain common to transcription factors TFIIS, elongin A, CRSP70"/>
    <property type="match status" value="1"/>
</dbReference>